<feature type="transmembrane region" description="Helical" evidence="2">
    <location>
        <begin position="298"/>
        <end position="320"/>
    </location>
</feature>
<dbReference type="PANTHER" id="PTHR31325">
    <property type="entry name" value="OS01G0798800 PROTEIN-RELATED"/>
    <property type="match status" value="1"/>
</dbReference>
<evidence type="ECO:0000256" key="2">
    <source>
        <dbReference type="SAM" id="Phobius"/>
    </source>
</evidence>
<feature type="transmembrane region" description="Helical" evidence="2">
    <location>
        <begin position="340"/>
        <end position="360"/>
    </location>
</feature>
<feature type="compositionally biased region" description="Acidic residues" evidence="1">
    <location>
        <begin position="542"/>
        <end position="553"/>
    </location>
</feature>
<dbReference type="EnsemblPlants" id="EMT31060">
    <property type="protein sequence ID" value="EMT31060"/>
    <property type="gene ID" value="F775_04597"/>
</dbReference>
<dbReference type="InterPro" id="IPR007658">
    <property type="entry name" value="DUF594"/>
</dbReference>
<proteinExistence type="predicted"/>
<dbReference type="Pfam" id="PF04578">
    <property type="entry name" value="DUF594"/>
    <property type="match status" value="1"/>
</dbReference>
<feature type="region of interest" description="Disordered" evidence="1">
    <location>
        <begin position="530"/>
        <end position="570"/>
    </location>
</feature>
<feature type="transmembrane region" description="Helical" evidence="2">
    <location>
        <begin position="46"/>
        <end position="67"/>
    </location>
</feature>
<dbReference type="ExpressionAtlas" id="M8C1A5">
    <property type="expression patterns" value="baseline"/>
</dbReference>
<feature type="compositionally biased region" description="Basic and acidic residues" evidence="1">
    <location>
        <begin position="554"/>
        <end position="570"/>
    </location>
</feature>
<protein>
    <recommendedName>
        <fullName evidence="3">DUF4220 domain-containing protein</fullName>
    </recommendedName>
</protein>
<keyword evidence="2" id="KW-0472">Membrane</keyword>
<accession>M8C1A5</accession>
<name>M8C1A5_AEGTA</name>
<dbReference type="AlphaFoldDB" id="M8C1A5"/>
<keyword evidence="2" id="KW-1133">Transmembrane helix</keyword>
<dbReference type="InterPro" id="IPR025315">
    <property type="entry name" value="DUF4220"/>
</dbReference>
<feature type="transmembrane region" description="Helical" evidence="2">
    <location>
        <begin position="13"/>
        <end position="34"/>
    </location>
</feature>
<keyword evidence="2" id="KW-0812">Transmembrane</keyword>
<feature type="domain" description="DUF4220" evidence="3">
    <location>
        <begin position="49"/>
        <end position="367"/>
    </location>
</feature>
<sequence length="570" mass="64333">MSFSGAVQWWDEWQLRILVLGSLFIQYFLFFSSLVRRCALPSWLRLFMWLAYLGGDALAIYALATLFNRHKQLPANGSGLQVLWTPVLLIHLRGQHAMTAYNIEDNELWTRHAITAVSQVTVALYVFCTSWSGEKRLLQAAILLFVVGIIRSIQKPWALKNASISGMVASSSPSTREQGLVARWCGDCISRLGYEFSKSGRQEEAVEEKDIPLEEFIQQASRCVMLSELASDQEKAGKLADDSKENYVYRLLVDISTPYSSRIKILRLLMALDYQHAHRLLNRVLAWSFGFLYTKLTMILSGLGFCLHLLLPFLTLASAILFSTSHKYHDYNATDVKITYILFFCTMHVAGFPIALAWSLDRSLWIYQDLCFHHQNTTPHGQKHAAQSRVISNHMAYLLSIRPEMLMLGTRNGIFTVACDDVELMMGGVLAPDVSGLAQGILQRAQQPPSLQASKIGALVPNACRLAEALMELQDEGERWEVVQGVWVEMLCYSAGRCRGYLHAKNMSEGLELLSDVWCLLSFMGMETSADRYQKPEPPETKEEEEEEEEEDGDHGGEGRSVEHEINISV</sequence>
<evidence type="ECO:0000259" key="3">
    <source>
        <dbReference type="Pfam" id="PF13968"/>
    </source>
</evidence>
<evidence type="ECO:0000313" key="4">
    <source>
        <dbReference type="EnsemblPlants" id="EMT31060"/>
    </source>
</evidence>
<organism evidence="4">
    <name type="scientific">Aegilops tauschii</name>
    <name type="common">Tausch's goatgrass</name>
    <name type="synonym">Aegilops squarrosa</name>
    <dbReference type="NCBI Taxonomy" id="37682"/>
    <lineage>
        <taxon>Eukaryota</taxon>
        <taxon>Viridiplantae</taxon>
        <taxon>Streptophyta</taxon>
        <taxon>Embryophyta</taxon>
        <taxon>Tracheophyta</taxon>
        <taxon>Spermatophyta</taxon>
        <taxon>Magnoliopsida</taxon>
        <taxon>Liliopsida</taxon>
        <taxon>Poales</taxon>
        <taxon>Poaceae</taxon>
        <taxon>BOP clade</taxon>
        <taxon>Pooideae</taxon>
        <taxon>Triticodae</taxon>
        <taxon>Triticeae</taxon>
        <taxon>Triticinae</taxon>
        <taxon>Aegilops</taxon>
    </lineage>
</organism>
<dbReference type="Pfam" id="PF13968">
    <property type="entry name" value="DUF4220"/>
    <property type="match status" value="1"/>
</dbReference>
<reference evidence="4" key="1">
    <citation type="submission" date="2015-06" db="UniProtKB">
        <authorList>
            <consortium name="EnsemblPlants"/>
        </authorList>
    </citation>
    <scope>IDENTIFICATION</scope>
</reference>
<evidence type="ECO:0000256" key="1">
    <source>
        <dbReference type="SAM" id="MobiDB-lite"/>
    </source>
</evidence>
<feature type="compositionally biased region" description="Basic and acidic residues" evidence="1">
    <location>
        <begin position="530"/>
        <end position="541"/>
    </location>
</feature>